<name>A0ACA9S2Q4_9GLOM</name>
<feature type="non-terminal residue" evidence="1">
    <location>
        <position position="84"/>
    </location>
</feature>
<organism evidence="1 2">
    <name type="scientific">Racocetra persica</name>
    <dbReference type="NCBI Taxonomy" id="160502"/>
    <lineage>
        <taxon>Eukaryota</taxon>
        <taxon>Fungi</taxon>
        <taxon>Fungi incertae sedis</taxon>
        <taxon>Mucoromycota</taxon>
        <taxon>Glomeromycotina</taxon>
        <taxon>Glomeromycetes</taxon>
        <taxon>Diversisporales</taxon>
        <taxon>Gigasporaceae</taxon>
        <taxon>Racocetra</taxon>
    </lineage>
</organism>
<dbReference type="EMBL" id="CAJVQC010085874">
    <property type="protein sequence ID" value="CAG8822180.1"/>
    <property type="molecule type" value="Genomic_DNA"/>
</dbReference>
<evidence type="ECO:0000313" key="2">
    <source>
        <dbReference type="Proteomes" id="UP000789920"/>
    </source>
</evidence>
<gene>
    <name evidence="1" type="ORF">RPERSI_LOCUS25745</name>
</gene>
<accession>A0ACA9S2Q4</accession>
<dbReference type="Proteomes" id="UP000789920">
    <property type="component" value="Unassembled WGS sequence"/>
</dbReference>
<reference evidence="1" key="1">
    <citation type="submission" date="2021-06" db="EMBL/GenBank/DDBJ databases">
        <authorList>
            <person name="Kallberg Y."/>
            <person name="Tangrot J."/>
            <person name="Rosling A."/>
        </authorList>
    </citation>
    <scope>NUCLEOTIDE SEQUENCE</scope>
    <source>
        <strain evidence="1">MA461A</strain>
    </source>
</reference>
<protein>
    <submittedName>
        <fullName evidence="1">36710_t:CDS:1</fullName>
    </submittedName>
</protein>
<keyword evidence="2" id="KW-1185">Reference proteome</keyword>
<proteinExistence type="predicted"/>
<evidence type="ECO:0000313" key="1">
    <source>
        <dbReference type="EMBL" id="CAG8822180.1"/>
    </source>
</evidence>
<comment type="caution">
    <text evidence="1">The sequence shown here is derived from an EMBL/GenBank/DDBJ whole genome shotgun (WGS) entry which is preliminary data.</text>
</comment>
<sequence>MTKEAKITIGYDGLDLPCQGCYELDPEVTNYQSIHLIISEKDKRGVYSAPCFHCASCSRSVLENIKLQAFNGQGKVGGKDEGKL</sequence>